<organism evidence="8 9">
    <name type="scientific">Saccharomycopsis crataegensis</name>
    <dbReference type="NCBI Taxonomy" id="43959"/>
    <lineage>
        <taxon>Eukaryota</taxon>
        <taxon>Fungi</taxon>
        <taxon>Dikarya</taxon>
        <taxon>Ascomycota</taxon>
        <taxon>Saccharomycotina</taxon>
        <taxon>Saccharomycetes</taxon>
        <taxon>Saccharomycopsidaceae</taxon>
        <taxon>Saccharomycopsis</taxon>
    </lineage>
</organism>
<feature type="transmembrane region" description="Helical" evidence="6">
    <location>
        <begin position="154"/>
        <end position="172"/>
    </location>
</feature>
<dbReference type="Pfam" id="PF07690">
    <property type="entry name" value="MFS_1"/>
    <property type="match status" value="1"/>
</dbReference>
<dbReference type="InterPro" id="IPR020846">
    <property type="entry name" value="MFS_dom"/>
</dbReference>
<feature type="transmembrane region" description="Helical" evidence="6">
    <location>
        <begin position="184"/>
        <end position="205"/>
    </location>
</feature>
<feature type="transmembrane region" description="Helical" evidence="6">
    <location>
        <begin position="328"/>
        <end position="345"/>
    </location>
</feature>
<dbReference type="PROSITE" id="PS50850">
    <property type="entry name" value="MFS"/>
    <property type="match status" value="1"/>
</dbReference>
<evidence type="ECO:0000313" key="9">
    <source>
        <dbReference type="Proteomes" id="UP001360560"/>
    </source>
</evidence>
<keyword evidence="3 6" id="KW-0812">Transmembrane</keyword>
<protein>
    <recommendedName>
        <fullName evidence="7">Major facilitator superfamily (MFS) profile domain-containing protein</fullName>
    </recommendedName>
</protein>
<name>A0AAV5QIS1_9ASCO</name>
<evidence type="ECO:0000256" key="4">
    <source>
        <dbReference type="ARBA" id="ARBA00022989"/>
    </source>
</evidence>
<dbReference type="Gene3D" id="1.20.1250.20">
    <property type="entry name" value="MFS general substrate transporter like domains"/>
    <property type="match status" value="2"/>
</dbReference>
<keyword evidence="4 6" id="KW-1133">Transmembrane helix</keyword>
<dbReference type="PANTHER" id="PTHR43791:SF46">
    <property type="entry name" value="MAJOR FACILITATOR SUPERFAMILY (MFS) PROFILE DOMAIN-CONTAINING PROTEIN-RELATED"/>
    <property type="match status" value="1"/>
</dbReference>
<comment type="subcellular location">
    <subcellularLocation>
        <location evidence="1">Membrane</location>
        <topology evidence="1">Multi-pass membrane protein</topology>
    </subcellularLocation>
</comment>
<accession>A0AAV5QIS1</accession>
<gene>
    <name evidence="8" type="ORF">DASC09_018270</name>
</gene>
<feature type="domain" description="Major facilitator superfamily (MFS) profile" evidence="7">
    <location>
        <begin position="58"/>
        <end position="473"/>
    </location>
</feature>
<evidence type="ECO:0000259" key="7">
    <source>
        <dbReference type="PROSITE" id="PS50850"/>
    </source>
</evidence>
<evidence type="ECO:0000256" key="1">
    <source>
        <dbReference type="ARBA" id="ARBA00004141"/>
    </source>
</evidence>
<feature type="transmembrane region" description="Helical" evidence="6">
    <location>
        <begin position="94"/>
        <end position="112"/>
    </location>
</feature>
<feature type="transmembrane region" description="Helical" evidence="6">
    <location>
        <begin position="287"/>
        <end position="308"/>
    </location>
</feature>
<evidence type="ECO:0000256" key="3">
    <source>
        <dbReference type="ARBA" id="ARBA00022692"/>
    </source>
</evidence>
<dbReference type="InterPro" id="IPR036259">
    <property type="entry name" value="MFS_trans_sf"/>
</dbReference>
<dbReference type="PANTHER" id="PTHR43791">
    <property type="entry name" value="PERMEASE-RELATED"/>
    <property type="match status" value="1"/>
</dbReference>
<feature type="transmembrane region" description="Helical" evidence="6">
    <location>
        <begin position="441"/>
        <end position="467"/>
    </location>
</feature>
<evidence type="ECO:0000313" key="8">
    <source>
        <dbReference type="EMBL" id="GMM34502.1"/>
    </source>
</evidence>
<keyword evidence="5 6" id="KW-0472">Membrane</keyword>
<dbReference type="GO" id="GO:0005886">
    <property type="term" value="C:plasma membrane"/>
    <property type="evidence" value="ECO:0007669"/>
    <property type="project" value="TreeGrafter"/>
</dbReference>
<dbReference type="SUPFAM" id="SSF103473">
    <property type="entry name" value="MFS general substrate transporter"/>
    <property type="match status" value="1"/>
</dbReference>
<feature type="transmembrane region" description="Helical" evidence="6">
    <location>
        <begin position="217"/>
        <end position="239"/>
    </location>
</feature>
<evidence type="ECO:0000256" key="5">
    <source>
        <dbReference type="ARBA" id="ARBA00023136"/>
    </source>
</evidence>
<dbReference type="InterPro" id="IPR011701">
    <property type="entry name" value="MFS"/>
</dbReference>
<reference evidence="8 9" key="1">
    <citation type="journal article" date="2023" name="Elife">
        <title>Identification of key yeast species and microbe-microbe interactions impacting larval growth of Drosophila in the wild.</title>
        <authorList>
            <person name="Mure A."/>
            <person name="Sugiura Y."/>
            <person name="Maeda R."/>
            <person name="Honda K."/>
            <person name="Sakurai N."/>
            <person name="Takahashi Y."/>
            <person name="Watada M."/>
            <person name="Katoh T."/>
            <person name="Gotoh A."/>
            <person name="Gotoh Y."/>
            <person name="Taniguchi I."/>
            <person name="Nakamura K."/>
            <person name="Hayashi T."/>
            <person name="Katayama T."/>
            <person name="Uemura T."/>
            <person name="Hattori Y."/>
        </authorList>
    </citation>
    <scope>NUCLEOTIDE SEQUENCE [LARGE SCALE GENOMIC DNA]</scope>
    <source>
        <strain evidence="8 9">SC-9</strain>
    </source>
</reference>
<proteinExistence type="predicted"/>
<sequence length="504" mass="56554">MESKESQISSSINASDIEKREQNIGFIDDSLKDKQVEQLAQDLGIDHKKLMWKIDLCVIPPLSLLYFLAFLDRVNISNAKVYGITKSLGLKGDQFNTCLTLFFVPYIFFEIFSNYALKTIKPHTWLSGCIFLFGCITIGMGFTKNFGGLAACRFLLGIFESGSFPAIFYILSTFYSSKESQRRFSAFFSCTCLAGGAGGAIAYKIKELDGRYGIHSWQWIFIVEGTFTAGLALLLYFIVPDFPENSRFLNEQERKFIKKKLEIYSSDSGFEIKNTLGDVARMFKDPIIWVTALAYFGLIVPAYGYAYFATSIISSMGYTGSAANERSIYPWICAFGYTNIISFASDYYKKRIHFTMVNAVVAIAGLAIVLGCQNNSEARYAGCFLSAIGLYSAMPLLICWTSLNYGGHLRKGTGTAFFVGFGNIGGIISTYIFLAEDSPRYVKGLSICIAFTVFSMVFMLAYFGVLYKSNKDKQTKEYQEKFLNLPPREQILSGDKNPSFKYLY</sequence>
<dbReference type="GeneID" id="90072481"/>
<evidence type="ECO:0000256" key="2">
    <source>
        <dbReference type="ARBA" id="ARBA00022448"/>
    </source>
</evidence>
<keyword evidence="9" id="KW-1185">Reference proteome</keyword>
<feature type="transmembrane region" description="Helical" evidence="6">
    <location>
        <begin position="415"/>
        <end position="435"/>
    </location>
</feature>
<dbReference type="Proteomes" id="UP001360560">
    <property type="component" value="Unassembled WGS sequence"/>
</dbReference>
<feature type="transmembrane region" description="Helical" evidence="6">
    <location>
        <begin position="352"/>
        <end position="372"/>
    </location>
</feature>
<feature type="transmembrane region" description="Helical" evidence="6">
    <location>
        <begin position="124"/>
        <end position="142"/>
    </location>
</feature>
<feature type="transmembrane region" description="Helical" evidence="6">
    <location>
        <begin position="56"/>
        <end position="74"/>
    </location>
</feature>
<dbReference type="GO" id="GO:0022857">
    <property type="term" value="F:transmembrane transporter activity"/>
    <property type="evidence" value="ECO:0007669"/>
    <property type="project" value="InterPro"/>
</dbReference>
<dbReference type="AlphaFoldDB" id="A0AAV5QIS1"/>
<evidence type="ECO:0000256" key="6">
    <source>
        <dbReference type="SAM" id="Phobius"/>
    </source>
</evidence>
<comment type="caution">
    <text evidence="8">The sequence shown here is derived from an EMBL/GenBank/DDBJ whole genome shotgun (WGS) entry which is preliminary data.</text>
</comment>
<feature type="transmembrane region" description="Helical" evidence="6">
    <location>
        <begin position="378"/>
        <end position="403"/>
    </location>
</feature>
<dbReference type="RefSeq" id="XP_064851502.1">
    <property type="nucleotide sequence ID" value="XM_064995430.1"/>
</dbReference>
<dbReference type="EMBL" id="BTFZ01000002">
    <property type="protein sequence ID" value="GMM34502.1"/>
    <property type="molecule type" value="Genomic_DNA"/>
</dbReference>
<keyword evidence="2" id="KW-0813">Transport</keyword>
<dbReference type="FunFam" id="1.20.1250.20:FF:000013">
    <property type="entry name" value="MFS general substrate transporter"/>
    <property type="match status" value="1"/>
</dbReference>
<dbReference type="FunFam" id="1.20.1250.20:FF:000034">
    <property type="entry name" value="MFS general substrate transporter"/>
    <property type="match status" value="1"/>
</dbReference>